<dbReference type="InterPro" id="IPR003892">
    <property type="entry name" value="CUE"/>
</dbReference>
<dbReference type="PROSITE" id="PS50828">
    <property type="entry name" value="SMR"/>
    <property type="match status" value="1"/>
</dbReference>
<dbReference type="Pfam" id="PF02845">
    <property type="entry name" value="CUE"/>
    <property type="match status" value="1"/>
</dbReference>
<evidence type="ECO:0000259" key="2">
    <source>
        <dbReference type="PROSITE" id="PS50828"/>
    </source>
</evidence>
<dbReference type="SMART" id="SM00463">
    <property type="entry name" value="SMR"/>
    <property type="match status" value="1"/>
</dbReference>
<dbReference type="InterPro" id="IPR013899">
    <property type="entry name" value="DUF1771"/>
</dbReference>
<feature type="region of interest" description="Disordered" evidence="1">
    <location>
        <begin position="148"/>
        <end position="193"/>
    </location>
</feature>
<protein>
    <recommendedName>
        <fullName evidence="6">Smr domain-containing protein</fullName>
    </recommendedName>
</protein>
<gene>
    <name evidence="4" type="ORF">WJX72_003453</name>
</gene>
<dbReference type="SUPFAM" id="SSF46934">
    <property type="entry name" value="UBA-like"/>
    <property type="match status" value="3"/>
</dbReference>
<dbReference type="Gene3D" id="3.30.1370.110">
    <property type="match status" value="1"/>
</dbReference>
<dbReference type="SUPFAM" id="SSF160443">
    <property type="entry name" value="SMR domain-like"/>
    <property type="match status" value="1"/>
</dbReference>
<dbReference type="Pfam" id="PF08590">
    <property type="entry name" value="DUF1771"/>
    <property type="match status" value="1"/>
</dbReference>
<proteinExistence type="predicted"/>
<comment type="caution">
    <text evidence="4">The sequence shown here is derived from an EMBL/GenBank/DDBJ whole genome shotgun (WGS) entry which is preliminary data.</text>
</comment>
<dbReference type="GO" id="GO:0043130">
    <property type="term" value="F:ubiquitin binding"/>
    <property type="evidence" value="ECO:0007669"/>
    <property type="project" value="InterPro"/>
</dbReference>
<dbReference type="CDD" id="cd14279">
    <property type="entry name" value="CUE"/>
    <property type="match status" value="3"/>
</dbReference>
<dbReference type="PANTHER" id="PTHR46535">
    <property type="entry name" value="NEDD4-BINDING PROTEIN 2"/>
    <property type="match status" value="1"/>
</dbReference>
<reference evidence="4 5" key="1">
    <citation type="journal article" date="2024" name="Nat. Commun.">
        <title>Phylogenomics reveals the evolutionary origins of lichenization in chlorophyte algae.</title>
        <authorList>
            <person name="Puginier C."/>
            <person name="Libourel C."/>
            <person name="Otte J."/>
            <person name="Skaloud P."/>
            <person name="Haon M."/>
            <person name="Grisel S."/>
            <person name="Petersen M."/>
            <person name="Berrin J.G."/>
            <person name="Delaux P.M."/>
            <person name="Dal Grande F."/>
            <person name="Keller J."/>
        </authorList>
    </citation>
    <scope>NUCLEOTIDE SEQUENCE [LARGE SCALE GENOMIC DNA]</scope>
    <source>
        <strain evidence="4 5">SAG 2043</strain>
    </source>
</reference>
<dbReference type="SMART" id="SM01162">
    <property type="entry name" value="DUF1771"/>
    <property type="match status" value="1"/>
</dbReference>
<dbReference type="Gene3D" id="1.10.8.10">
    <property type="entry name" value="DNA helicase RuvA subunit, C-terminal domain"/>
    <property type="match status" value="2"/>
</dbReference>
<keyword evidence="5" id="KW-1185">Reference proteome</keyword>
<evidence type="ECO:0008006" key="6">
    <source>
        <dbReference type="Google" id="ProtNLM"/>
    </source>
</evidence>
<organism evidence="4 5">
    <name type="scientific">[Myrmecia] bisecta</name>
    <dbReference type="NCBI Taxonomy" id="41462"/>
    <lineage>
        <taxon>Eukaryota</taxon>
        <taxon>Viridiplantae</taxon>
        <taxon>Chlorophyta</taxon>
        <taxon>core chlorophytes</taxon>
        <taxon>Trebouxiophyceae</taxon>
        <taxon>Trebouxiales</taxon>
        <taxon>Trebouxiaceae</taxon>
        <taxon>Myrmecia</taxon>
    </lineage>
</organism>
<dbReference type="InterPro" id="IPR009060">
    <property type="entry name" value="UBA-like_sf"/>
</dbReference>
<dbReference type="Pfam" id="PF01713">
    <property type="entry name" value="Smr"/>
    <property type="match status" value="1"/>
</dbReference>
<dbReference type="PANTHER" id="PTHR46535:SF1">
    <property type="entry name" value="NEDD4-BINDING PROTEIN 2"/>
    <property type="match status" value="1"/>
</dbReference>
<dbReference type="Proteomes" id="UP001489004">
    <property type="component" value="Unassembled WGS sequence"/>
</dbReference>
<evidence type="ECO:0000313" key="5">
    <source>
        <dbReference type="Proteomes" id="UP001489004"/>
    </source>
</evidence>
<dbReference type="GO" id="GO:0005634">
    <property type="term" value="C:nucleus"/>
    <property type="evidence" value="ECO:0007669"/>
    <property type="project" value="TreeGrafter"/>
</dbReference>
<evidence type="ECO:0000259" key="3">
    <source>
        <dbReference type="PROSITE" id="PS51140"/>
    </source>
</evidence>
<dbReference type="PROSITE" id="PS51140">
    <property type="entry name" value="CUE"/>
    <property type="match status" value="1"/>
</dbReference>
<dbReference type="GO" id="GO:0004519">
    <property type="term" value="F:endonuclease activity"/>
    <property type="evidence" value="ECO:0007669"/>
    <property type="project" value="TreeGrafter"/>
</dbReference>
<feature type="domain" description="Smr" evidence="2">
    <location>
        <begin position="492"/>
        <end position="573"/>
    </location>
</feature>
<evidence type="ECO:0000313" key="4">
    <source>
        <dbReference type="EMBL" id="KAK9829021.1"/>
    </source>
</evidence>
<evidence type="ECO:0000256" key="1">
    <source>
        <dbReference type="SAM" id="MobiDB-lite"/>
    </source>
</evidence>
<dbReference type="InterPro" id="IPR052772">
    <property type="entry name" value="Endo/PolyKinase_Domain-Protein"/>
</dbReference>
<feature type="domain" description="CUE" evidence="3">
    <location>
        <begin position="25"/>
        <end position="67"/>
    </location>
</feature>
<dbReference type="InterPro" id="IPR002625">
    <property type="entry name" value="Smr_dom"/>
</dbReference>
<dbReference type="InterPro" id="IPR036063">
    <property type="entry name" value="Smr_dom_sf"/>
</dbReference>
<dbReference type="EMBL" id="JALJOR010000001">
    <property type="protein sequence ID" value="KAK9829021.1"/>
    <property type="molecule type" value="Genomic_DNA"/>
</dbReference>
<sequence length="588" mass="63348">MLATACRPLACQTQGLAMHTGQPGMSDPSLDVLQEIFPNYARSTLEDVLAECGSQAKAMEVLLSMGSDSPSPRSTRPQAASHPNSIFAALFPPERNTWKTKQPPSPRPGILPRLPPDVILQALADCQYDAPSVVDQLLPIQDAVGHTAWNENSSEDGSFDDDSRSRGTTSNSGACWEEEDFEAPSSEPANHPCKDLSFEDRVKVLKVQFPSMDTVEIENALMAEEGNVDATMALLCIYVEEDDAKAMRDKAALEAEDFALARNLAEEEHRAAANPAAPATGALVPITKVVVEGQQAPAARFGAKVEHLHRLFPAADQDMLRAVLLTTDNDLKAAKQVLAQNGMAEVKPAAAAVNKPASPIRPAAQHLALANVSGAVTTSPGGAVMVGAPSRVQVRQPVRHHRHASCHHNDPRHDEKQAHYEECRRRADDLAAQMKHKFAAASRAHKAGNAALAGELADEGRRLRELVEEENARAGRKIFQKMNESTVQLMRIDLHGLHVEEAVNRLNMFIASVAVIAQQNCTCKVTIITGRGLHSQGNVPKILIAVREYLNARGIKYVDVVGGVEFNIYPPGDGDMPAGDPGQSTSAS</sequence>
<accession>A0AAW1R5G9</accession>
<name>A0AAW1R5G9_9CHLO</name>
<dbReference type="AlphaFoldDB" id="A0AAW1R5G9"/>